<dbReference type="SMART" id="SM01110">
    <property type="entry name" value="Cutinase"/>
    <property type="match status" value="1"/>
</dbReference>
<dbReference type="InterPro" id="IPR000675">
    <property type="entry name" value="Cutinase/axe"/>
</dbReference>
<feature type="signal peptide" evidence="3">
    <location>
        <begin position="1"/>
        <end position="17"/>
    </location>
</feature>
<comment type="caution">
    <text evidence="4">The sequence shown here is derived from an EMBL/GenBank/DDBJ whole genome shotgun (WGS) entry which is preliminary data.</text>
</comment>
<keyword evidence="2" id="KW-1015">Disulfide bond</keyword>
<evidence type="ECO:0000256" key="1">
    <source>
        <dbReference type="ARBA" id="ARBA00022801"/>
    </source>
</evidence>
<sequence length="237" mass="25539">MHAKGLIIASLAALSSAAAVCTAKPCTDVRIFLVRGTTEPYPGRQKAIAEAICKEFDSCTFENVQYPASYNTYCESAAAGVTNTIKAVTQYGQRCPDSKIILTGWSQGAHVVGDALGGAEETEWLWGGCTQPGNVGIDPTTSPGNQIIAALMWGSPRHTTGQIYNLLSGQEVDGLGPRNKTELASLNKYTNILRDYCLLDDPACAGGADWSIHSSYFDKYWEDAVQFVKFKYCEAST</sequence>
<evidence type="ECO:0000313" key="4">
    <source>
        <dbReference type="EMBL" id="PKS04913.1"/>
    </source>
</evidence>
<evidence type="ECO:0000256" key="2">
    <source>
        <dbReference type="ARBA" id="ARBA00023157"/>
    </source>
</evidence>
<dbReference type="OrthoDB" id="2586582at2759"/>
<dbReference type="VEuPathDB" id="FungiDB:jhhlp_008278"/>
<dbReference type="Gene3D" id="3.40.50.1820">
    <property type="entry name" value="alpha/beta hydrolase"/>
    <property type="match status" value="1"/>
</dbReference>
<organism evidence="4 5">
    <name type="scientific">Lomentospora prolificans</name>
    <dbReference type="NCBI Taxonomy" id="41688"/>
    <lineage>
        <taxon>Eukaryota</taxon>
        <taxon>Fungi</taxon>
        <taxon>Dikarya</taxon>
        <taxon>Ascomycota</taxon>
        <taxon>Pezizomycotina</taxon>
        <taxon>Sordariomycetes</taxon>
        <taxon>Hypocreomycetidae</taxon>
        <taxon>Microascales</taxon>
        <taxon>Microascaceae</taxon>
        <taxon>Lomentospora</taxon>
    </lineage>
</organism>
<keyword evidence="3" id="KW-0732">Signal</keyword>
<reference evidence="4 5" key="1">
    <citation type="journal article" date="2017" name="G3 (Bethesda)">
        <title>First Draft Genome Sequence of the Pathogenic Fungus Lomentospora prolificans (Formerly Scedosporium prolificans).</title>
        <authorList>
            <person name="Luo R."/>
            <person name="Zimin A."/>
            <person name="Workman R."/>
            <person name="Fan Y."/>
            <person name="Pertea G."/>
            <person name="Grossman N."/>
            <person name="Wear M.P."/>
            <person name="Jia B."/>
            <person name="Miller H."/>
            <person name="Casadevall A."/>
            <person name="Timp W."/>
            <person name="Zhang S.X."/>
            <person name="Salzberg S.L."/>
        </authorList>
    </citation>
    <scope>NUCLEOTIDE SEQUENCE [LARGE SCALE GENOMIC DNA]</scope>
    <source>
        <strain evidence="4 5">JHH-5317</strain>
    </source>
</reference>
<dbReference type="GO" id="GO:0052689">
    <property type="term" value="F:carboxylic ester hydrolase activity"/>
    <property type="evidence" value="ECO:0007669"/>
    <property type="project" value="UniProtKB-ARBA"/>
</dbReference>
<dbReference type="Pfam" id="PF01083">
    <property type="entry name" value="Cutinase"/>
    <property type="match status" value="1"/>
</dbReference>
<dbReference type="STRING" id="41688.A0A2N3MXK7"/>
<dbReference type="PANTHER" id="PTHR33630:SF13">
    <property type="entry name" value="ACETYLXYLAN ESTERASE"/>
    <property type="match status" value="1"/>
</dbReference>
<gene>
    <name evidence="4" type="ORF">jhhlp_008278</name>
</gene>
<keyword evidence="5" id="KW-1185">Reference proteome</keyword>
<feature type="chain" id="PRO_5014665400" description="Cutinase" evidence="3">
    <location>
        <begin position="18"/>
        <end position="237"/>
    </location>
</feature>
<dbReference type="InParanoid" id="A0A2N3MXK7"/>
<dbReference type="EMBL" id="NLAX01001623">
    <property type="protein sequence ID" value="PKS04913.1"/>
    <property type="molecule type" value="Genomic_DNA"/>
</dbReference>
<dbReference type="InterPro" id="IPR029058">
    <property type="entry name" value="AB_hydrolase_fold"/>
</dbReference>
<evidence type="ECO:0000313" key="5">
    <source>
        <dbReference type="Proteomes" id="UP000233524"/>
    </source>
</evidence>
<keyword evidence="1" id="KW-0378">Hydrolase</keyword>
<dbReference type="Proteomes" id="UP000233524">
    <property type="component" value="Unassembled WGS sequence"/>
</dbReference>
<dbReference type="PANTHER" id="PTHR33630">
    <property type="entry name" value="CUTINASE RV1984C-RELATED-RELATED"/>
    <property type="match status" value="1"/>
</dbReference>
<evidence type="ECO:0000256" key="3">
    <source>
        <dbReference type="SAM" id="SignalP"/>
    </source>
</evidence>
<evidence type="ECO:0008006" key="6">
    <source>
        <dbReference type="Google" id="ProtNLM"/>
    </source>
</evidence>
<proteinExistence type="predicted"/>
<dbReference type="AlphaFoldDB" id="A0A2N3MXK7"/>
<name>A0A2N3MXK7_9PEZI</name>
<protein>
    <recommendedName>
        <fullName evidence="6">Cutinase</fullName>
    </recommendedName>
</protein>
<dbReference type="SUPFAM" id="SSF53474">
    <property type="entry name" value="alpha/beta-Hydrolases"/>
    <property type="match status" value="1"/>
</dbReference>
<accession>A0A2N3MXK7</accession>